<protein>
    <submittedName>
        <fullName evidence="9">Aconitase</fullName>
        <ecNumber evidence="9">4.2.1.3</ecNumber>
    </submittedName>
    <submittedName>
        <fullName evidence="8">Aconitate hydratase</fullName>
    </submittedName>
</protein>
<dbReference type="RefSeq" id="WP_096146512.1">
    <property type="nucleotide sequence ID" value="NZ_BJME01000014.1"/>
</dbReference>
<evidence type="ECO:0000313" key="11">
    <source>
        <dbReference type="EMBL" id="SMX92807.1"/>
    </source>
</evidence>
<evidence type="ECO:0000256" key="1">
    <source>
        <dbReference type="ARBA" id="ARBA00022723"/>
    </source>
</evidence>
<dbReference type="Pfam" id="PF00330">
    <property type="entry name" value="Aconitase"/>
    <property type="match status" value="1"/>
</dbReference>
<dbReference type="SUPFAM" id="SSF53732">
    <property type="entry name" value="Aconitase iron-sulfur domain"/>
    <property type="match status" value="1"/>
</dbReference>
<dbReference type="InterPro" id="IPR001030">
    <property type="entry name" value="Acoase/IPM_deHydtase_lsu_aba"/>
</dbReference>
<keyword evidence="16" id="KW-1185">Reference proteome</keyword>
<evidence type="ECO:0000256" key="2">
    <source>
        <dbReference type="ARBA" id="ARBA00023004"/>
    </source>
</evidence>
<dbReference type="Gene3D" id="3.20.19.10">
    <property type="entry name" value="Aconitase, domain 4"/>
    <property type="match status" value="1"/>
</dbReference>
<dbReference type="Proteomes" id="UP000217881">
    <property type="component" value="Unassembled WGS sequence"/>
</dbReference>
<dbReference type="EC" id="4.2.1.3" evidence="9"/>
<organism evidence="8 13">
    <name type="scientific">Brevibacterium aurantiacum</name>
    <dbReference type="NCBI Taxonomy" id="273384"/>
    <lineage>
        <taxon>Bacteria</taxon>
        <taxon>Bacillati</taxon>
        <taxon>Actinomycetota</taxon>
        <taxon>Actinomycetes</taxon>
        <taxon>Micrococcales</taxon>
        <taxon>Brevibacteriaceae</taxon>
        <taxon>Brevibacterium</taxon>
    </lineage>
</organism>
<dbReference type="EMBL" id="FXYZ01000009">
    <property type="protein sequence ID" value="SMX87796.1"/>
    <property type="molecule type" value="Genomic_DNA"/>
</dbReference>
<dbReference type="PANTHER" id="PTHR43160">
    <property type="entry name" value="ACONITATE HYDRATASE B"/>
    <property type="match status" value="1"/>
</dbReference>
<dbReference type="SUPFAM" id="SSF52016">
    <property type="entry name" value="LeuD/IlvD-like"/>
    <property type="match status" value="1"/>
</dbReference>
<feature type="domain" description="Aconitase/3-isopropylmalate dehydratase large subunit alpha/beta/alpha" evidence="4">
    <location>
        <begin position="9"/>
        <end position="407"/>
    </location>
</feature>
<dbReference type="InterPro" id="IPR006250">
    <property type="entry name" value="Aconitase_put"/>
</dbReference>
<proteinExistence type="predicted"/>
<dbReference type="InterPro" id="IPR015931">
    <property type="entry name" value="Acnase/IPM_dHydase_lsu_aba_1/3"/>
</dbReference>
<evidence type="ECO:0000313" key="14">
    <source>
        <dbReference type="Proteomes" id="UP000234300"/>
    </source>
</evidence>
<reference evidence="6 17" key="4">
    <citation type="submission" date="2017-12" db="EMBL/GenBank/DDBJ databases">
        <authorList>
            <person name="Levesque S."/>
        </authorList>
    </citation>
    <scope>NUCLEOTIDE SEQUENCE [LARGE SCALE GENOMIC DNA]</scope>
    <source>
        <strain evidence="6 17">SMQ-1420</strain>
    </source>
</reference>
<dbReference type="PANTHER" id="PTHR43160:SF3">
    <property type="entry name" value="ACONITATE HYDRATASE, MITOCHONDRIAL"/>
    <property type="match status" value="1"/>
</dbReference>
<evidence type="ECO:0000259" key="4">
    <source>
        <dbReference type="Pfam" id="PF00330"/>
    </source>
</evidence>
<keyword evidence="9" id="KW-0456">Lyase</keyword>
<dbReference type="PRINTS" id="PR00415">
    <property type="entry name" value="ACONITASE"/>
</dbReference>
<reference evidence="14 15" key="3">
    <citation type="submission" date="2017-03" db="EMBL/GenBank/DDBJ databases">
        <authorList>
            <person name="Afonso C.L."/>
            <person name="Miller P.J."/>
            <person name="Scott M.A."/>
            <person name="Spackman E."/>
            <person name="Goraichik I."/>
            <person name="Dimitrov K.M."/>
            <person name="Suarez D.L."/>
            <person name="Swayne D.E."/>
        </authorList>
    </citation>
    <scope>NUCLEOTIDE SEQUENCE [LARGE SCALE GENOMIC DNA]</scope>
    <source>
        <strain evidence="10">6</strain>
        <strain evidence="15">6(3)</strain>
        <strain evidence="11">8</strain>
        <strain evidence="14">8(6)</strain>
        <strain evidence="9">ATCC 9175</strain>
    </source>
</reference>
<evidence type="ECO:0000313" key="8">
    <source>
        <dbReference type="EMBL" id="PCC53220.1"/>
    </source>
</evidence>
<dbReference type="GO" id="GO:0005829">
    <property type="term" value="C:cytosol"/>
    <property type="evidence" value="ECO:0007669"/>
    <property type="project" value="TreeGrafter"/>
</dbReference>
<dbReference type="Proteomes" id="UP000234327">
    <property type="component" value="Unassembled WGS sequence"/>
</dbReference>
<accession>A0A2A3ZNG9</accession>
<dbReference type="EMBL" id="CP025334">
    <property type="protein sequence ID" value="AZT96192.1"/>
    <property type="molecule type" value="Genomic_DNA"/>
</dbReference>
<dbReference type="Proteomes" id="UP000282731">
    <property type="component" value="Chromosome"/>
</dbReference>
<name>A0A2A3ZNG9_BREAU</name>
<sequence>MAENVAQKLISSHLESGTMTPGNEIGVRIDQTLTQDATGTLVALELEALGLDRIRTDTSVQYVDHNLLQTDEKNPEDHMFLRSAAQRFGLWFSPAGNGVSHPVHQSRFGKPGATLIGSDSHTCAAGALGMLAIGVGGLEVAMAMAGDPLYIAAPQVMGVELTGELPPWVSAKDVILEMLRRHGVKGGAGKIIEYHGEGLRGLSAMDRHVIANMGAELGATATVFPADDAVREFLEASDRGEDFTRIVADEGAEYDLTDSIDLSALEPLIAAPSSPGNVRPVRECTDEEVFQVVIGSSANPGLRDFAVVSQILEGRQVHGQVSLDVNPTSREILADLIAGGWLTSLVGSGARIHQSGCMGCIGMGQAPAVGRNSLRTMPRNFPGRSGTDEDAVWLCSPETAAAAALTGRITDPRDLDMDYPQVRLPEKFSANRSMLVPPLPVEEAREVELVKGSNISSLPDFEPLPEDIDLEILLKVGDNVSTDEIMPAGSRVLPYRSNIPKISEFVYIQVDDTYATRAAAHDGGHAIVGGENYGQGSSREHAVIAPRYLGLRIVIAKSLARIHWQNLANFGVLALEFATEDDYETLSQGDVLEFRGLRDQLGAGETISAEAGGRSFEFRHTLSPRQIDMVLAGGRIAQRAQQEAERKS</sequence>
<dbReference type="EMBL" id="NRGP01000014">
    <property type="protein sequence ID" value="PCC46614.1"/>
    <property type="molecule type" value="Genomic_DNA"/>
</dbReference>
<feature type="domain" description="Aconitase A/isopropylmalate dehydratase small subunit swivel" evidence="5">
    <location>
        <begin position="521"/>
        <end position="579"/>
    </location>
</feature>
<evidence type="ECO:0000259" key="5">
    <source>
        <dbReference type="Pfam" id="PF00694"/>
    </source>
</evidence>
<reference evidence="6 17" key="5">
    <citation type="submission" date="2019-01" db="EMBL/GenBank/DDBJ databases">
        <title>Comparative genomic analysis of Brevibacterium aurantiacum sheds light on its evolution and its adaptation to smear-ripened cheeses.</title>
        <authorList>
            <person name="Moineau S."/>
        </authorList>
    </citation>
    <scope>NUCLEOTIDE SEQUENCE [LARGE SCALE GENOMIC DNA]</scope>
    <source>
        <strain evidence="6 17">SMQ-1420</strain>
    </source>
</reference>
<dbReference type="GO" id="GO:0051539">
    <property type="term" value="F:4 iron, 4 sulfur cluster binding"/>
    <property type="evidence" value="ECO:0007669"/>
    <property type="project" value="TreeGrafter"/>
</dbReference>
<evidence type="ECO:0000313" key="9">
    <source>
        <dbReference type="EMBL" id="SMX86599.1"/>
    </source>
</evidence>
<evidence type="ECO:0000313" key="13">
    <source>
        <dbReference type="Proteomes" id="UP000217881"/>
    </source>
</evidence>
<reference evidence="12 13" key="1">
    <citation type="journal article" date="2017" name="Elife">
        <title>Extensive horizontal gene transfer in cheese-associated bacteria.</title>
        <authorList>
            <person name="Bonham K.S."/>
            <person name="Wolfe B.E."/>
            <person name="Dutton R.J."/>
        </authorList>
    </citation>
    <scope>NUCLEOTIDE SEQUENCE [LARGE SCALE GENOMIC DNA]</scope>
    <source>
        <strain evidence="8 13">738_8</strain>
        <strain evidence="7 12">947_7</strain>
    </source>
</reference>
<evidence type="ECO:0000313" key="16">
    <source>
        <dbReference type="Proteomes" id="UP000234525"/>
    </source>
</evidence>
<dbReference type="NCBIfam" id="NF005558">
    <property type="entry name" value="PRK07229.1"/>
    <property type="match status" value="1"/>
</dbReference>
<reference evidence="16" key="2">
    <citation type="submission" date="2017-03" db="EMBL/GenBank/DDBJ databases">
        <authorList>
            <person name="Monnet C."/>
        </authorList>
    </citation>
    <scope>NUCLEOTIDE SEQUENCE [LARGE SCALE GENOMIC DNA]</scope>
    <source>
        <strain evidence="16">ATCC 9175</strain>
    </source>
</reference>
<dbReference type="Proteomes" id="UP000234525">
    <property type="component" value="Unassembled WGS sequence"/>
</dbReference>
<dbReference type="Gene3D" id="3.30.499.10">
    <property type="entry name" value="Aconitase, domain 3"/>
    <property type="match status" value="2"/>
</dbReference>
<evidence type="ECO:0000256" key="3">
    <source>
        <dbReference type="ARBA" id="ARBA00023014"/>
    </source>
</evidence>
<evidence type="ECO:0000313" key="17">
    <source>
        <dbReference type="Proteomes" id="UP000282731"/>
    </source>
</evidence>
<evidence type="ECO:0000313" key="12">
    <source>
        <dbReference type="Proteomes" id="UP000217564"/>
    </source>
</evidence>
<gene>
    <name evidence="9" type="ORF">BAUR9175_02408</name>
    <name evidence="10" type="ORF">BAURA63_02349</name>
    <name evidence="11" type="ORF">BAURA86_02244</name>
    <name evidence="8" type="ORF">CIK59_10845</name>
    <name evidence="7" type="ORF">CIK64_11195</name>
    <name evidence="6" type="ORF">CXR27_03590</name>
</gene>
<dbReference type="GeneID" id="60905079"/>
<dbReference type="GO" id="GO:0006099">
    <property type="term" value="P:tricarboxylic acid cycle"/>
    <property type="evidence" value="ECO:0007669"/>
    <property type="project" value="TreeGrafter"/>
</dbReference>
<evidence type="ECO:0000313" key="7">
    <source>
        <dbReference type="EMBL" id="PCC46614.1"/>
    </source>
</evidence>
<dbReference type="EMBL" id="FXZI01000007">
    <property type="protein sequence ID" value="SMX92807.1"/>
    <property type="molecule type" value="Genomic_DNA"/>
</dbReference>
<dbReference type="GO" id="GO:0003994">
    <property type="term" value="F:aconitate hydratase activity"/>
    <property type="evidence" value="ECO:0007669"/>
    <property type="project" value="UniProtKB-EC"/>
</dbReference>
<dbReference type="EMBL" id="NRHA01000013">
    <property type="protein sequence ID" value="PCC53220.1"/>
    <property type="molecule type" value="Genomic_DNA"/>
</dbReference>
<dbReference type="Proteomes" id="UP000217564">
    <property type="component" value="Unassembled WGS sequence"/>
</dbReference>
<evidence type="ECO:0000313" key="15">
    <source>
        <dbReference type="Proteomes" id="UP000234327"/>
    </source>
</evidence>
<evidence type="ECO:0000313" key="6">
    <source>
        <dbReference type="EMBL" id="AZT96192.1"/>
    </source>
</evidence>
<dbReference type="Proteomes" id="UP000234300">
    <property type="component" value="Unassembled WGS sequence"/>
</dbReference>
<keyword evidence="3" id="KW-0411">Iron-sulfur</keyword>
<keyword evidence="1" id="KW-0479">Metal-binding</keyword>
<evidence type="ECO:0000313" key="10">
    <source>
        <dbReference type="EMBL" id="SMX87796.1"/>
    </source>
</evidence>
<dbReference type="GO" id="GO:0046872">
    <property type="term" value="F:metal ion binding"/>
    <property type="evidence" value="ECO:0007669"/>
    <property type="project" value="UniProtKB-KW"/>
</dbReference>
<dbReference type="NCBIfam" id="TIGR01342">
    <property type="entry name" value="acon_putative"/>
    <property type="match status" value="1"/>
</dbReference>
<dbReference type="InterPro" id="IPR036008">
    <property type="entry name" value="Aconitase_4Fe-4S_dom"/>
</dbReference>
<keyword evidence="2" id="KW-0408">Iron</keyword>
<accession>A0A2H1JJU4</accession>
<dbReference type="Pfam" id="PF00694">
    <property type="entry name" value="Aconitase_C"/>
    <property type="match status" value="1"/>
</dbReference>
<dbReference type="InterPro" id="IPR015928">
    <property type="entry name" value="Aconitase/3IPM_dehydase_swvl"/>
</dbReference>
<dbReference type="AlphaFoldDB" id="A0A2A3ZNG9"/>
<dbReference type="InterPro" id="IPR050926">
    <property type="entry name" value="Aconitase/IPM_isomerase"/>
</dbReference>
<dbReference type="InterPro" id="IPR000573">
    <property type="entry name" value="AconitaseA/IPMdHydase_ssu_swvl"/>
</dbReference>
<dbReference type="EMBL" id="FXZB01000016">
    <property type="protein sequence ID" value="SMX86599.1"/>
    <property type="molecule type" value="Genomic_DNA"/>
</dbReference>